<accession>A0A9D1KZD5</accession>
<dbReference type="InterPro" id="IPR036390">
    <property type="entry name" value="WH_DNA-bd_sf"/>
</dbReference>
<feature type="domain" description="HTH gntR-type" evidence="6">
    <location>
        <begin position="14"/>
        <end position="82"/>
    </location>
</feature>
<dbReference type="GO" id="GO:0030170">
    <property type="term" value="F:pyridoxal phosphate binding"/>
    <property type="evidence" value="ECO:0007669"/>
    <property type="project" value="InterPro"/>
</dbReference>
<keyword evidence="5" id="KW-0804">Transcription</keyword>
<evidence type="ECO:0000256" key="3">
    <source>
        <dbReference type="ARBA" id="ARBA00023015"/>
    </source>
</evidence>
<sequence>MKIEHLSFQLHTSKPFYQELHDYLVNQMLSGYIQNGDRLPSIRQLAKDLHLSRTTIENAYELLVSEGYVISRSRSGYYCDLPYGLNKEKLIVQKTSKSASEDQILYNFSSRYVDASDFDTKLWRRYMRIVMDRDQDIASYGERLGEWELREALSDYLYRGRGVKCTADQLVIGAGIQPLLYMFCGRFVSQVLKVGFIHPGFRQAIQVFQDCHHEIRLFHSLDEVDFTQIDVLYLTPTELNLKMKRRLWLIEKLQRHHVFLIEDDLNGEMHYVTPSFPAIQGLSGEENVIYLNSFSRLLLPSLRIACMVLPVALAQQLQMQIKCYNQTASKIEQNVFNYYLREGHLERRIRKLRRQSLKKSQLMKEGIQNILNADQFHFFETSQLFICPLDLPDDFYIRASQHQIAFASQDPKALHMAFGGVDATKIAEAFQLIKKLALRQV</sequence>
<dbReference type="InterPro" id="IPR015424">
    <property type="entry name" value="PyrdxlP-dep_Trfase"/>
</dbReference>
<dbReference type="SMART" id="SM00345">
    <property type="entry name" value="HTH_GNTR"/>
    <property type="match status" value="1"/>
</dbReference>
<organism evidence="7 8">
    <name type="scientific">Candidatus Fimiplasma intestinipullorum</name>
    <dbReference type="NCBI Taxonomy" id="2840825"/>
    <lineage>
        <taxon>Bacteria</taxon>
        <taxon>Bacillati</taxon>
        <taxon>Bacillota</taxon>
        <taxon>Clostridia</taxon>
        <taxon>Eubacteriales</taxon>
        <taxon>Candidatus Fimiplasma</taxon>
    </lineage>
</organism>
<dbReference type="GO" id="GO:0008483">
    <property type="term" value="F:transaminase activity"/>
    <property type="evidence" value="ECO:0007669"/>
    <property type="project" value="UniProtKB-KW"/>
</dbReference>
<dbReference type="CDD" id="cd07377">
    <property type="entry name" value="WHTH_GntR"/>
    <property type="match status" value="1"/>
</dbReference>
<dbReference type="InterPro" id="IPR051446">
    <property type="entry name" value="HTH_trans_reg/aminotransferase"/>
</dbReference>
<evidence type="ECO:0000256" key="2">
    <source>
        <dbReference type="ARBA" id="ARBA00022898"/>
    </source>
</evidence>
<gene>
    <name evidence="7" type="ORF">IAD15_01165</name>
</gene>
<dbReference type="GO" id="GO:0003677">
    <property type="term" value="F:DNA binding"/>
    <property type="evidence" value="ECO:0007669"/>
    <property type="project" value="UniProtKB-KW"/>
</dbReference>
<name>A0A9D1KZD5_9FIRM</name>
<dbReference type="InterPro" id="IPR036388">
    <property type="entry name" value="WH-like_DNA-bd_sf"/>
</dbReference>
<dbReference type="PANTHER" id="PTHR46577">
    <property type="entry name" value="HTH-TYPE TRANSCRIPTIONAL REGULATORY PROTEIN GABR"/>
    <property type="match status" value="1"/>
</dbReference>
<dbReference type="AlphaFoldDB" id="A0A9D1KZD5"/>
<dbReference type="EMBL" id="DVMJ01000008">
    <property type="protein sequence ID" value="HIU12670.1"/>
    <property type="molecule type" value="Genomic_DNA"/>
</dbReference>
<dbReference type="Pfam" id="PF00155">
    <property type="entry name" value="Aminotran_1_2"/>
    <property type="match status" value="1"/>
</dbReference>
<dbReference type="PROSITE" id="PS50949">
    <property type="entry name" value="HTH_GNTR"/>
    <property type="match status" value="1"/>
</dbReference>
<reference evidence="7" key="1">
    <citation type="submission" date="2020-10" db="EMBL/GenBank/DDBJ databases">
        <authorList>
            <person name="Gilroy R."/>
        </authorList>
    </citation>
    <scope>NUCLEOTIDE SEQUENCE</scope>
    <source>
        <strain evidence="7">CHK195-11698</strain>
    </source>
</reference>
<dbReference type="PANTHER" id="PTHR46577:SF1">
    <property type="entry name" value="HTH-TYPE TRANSCRIPTIONAL REGULATORY PROTEIN GABR"/>
    <property type="match status" value="1"/>
</dbReference>
<dbReference type="Gene3D" id="3.40.640.10">
    <property type="entry name" value="Type I PLP-dependent aspartate aminotransferase-like (Major domain)"/>
    <property type="match status" value="1"/>
</dbReference>
<keyword evidence="3" id="KW-0805">Transcription regulation</keyword>
<dbReference type="PRINTS" id="PR00035">
    <property type="entry name" value="HTHGNTR"/>
</dbReference>
<dbReference type="InterPro" id="IPR004839">
    <property type="entry name" value="Aminotransferase_I/II_large"/>
</dbReference>
<dbReference type="GO" id="GO:0003700">
    <property type="term" value="F:DNA-binding transcription factor activity"/>
    <property type="evidence" value="ECO:0007669"/>
    <property type="project" value="InterPro"/>
</dbReference>
<dbReference type="InterPro" id="IPR015421">
    <property type="entry name" value="PyrdxlP-dep_Trfase_major"/>
</dbReference>
<evidence type="ECO:0000259" key="6">
    <source>
        <dbReference type="PROSITE" id="PS50949"/>
    </source>
</evidence>
<evidence type="ECO:0000256" key="1">
    <source>
        <dbReference type="ARBA" id="ARBA00005384"/>
    </source>
</evidence>
<dbReference type="SUPFAM" id="SSF53383">
    <property type="entry name" value="PLP-dependent transferases"/>
    <property type="match status" value="1"/>
</dbReference>
<evidence type="ECO:0000313" key="7">
    <source>
        <dbReference type="EMBL" id="HIU12670.1"/>
    </source>
</evidence>
<keyword evidence="4" id="KW-0238">DNA-binding</keyword>
<dbReference type="Pfam" id="PF00392">
    <property type="entry name" value="GntR"/>
    <property type="match status" value="1"/>
</dbReference>
<protein>
    <submittedName>
        <fullName evidence="7">PLP-dependent aminotransferase family protein</fullName>
    </submittedName>
</protein>
<proteinExistence type="inferred from homology"/>
<keyword evidence="7" id="KW-0808">Transferase</keyword>
<evidence type="ECO:0000313" key="8">
    <source>
        <dbReference type="Proteomes" id="UP000824175"/>
    </source>
</evidence>
<dbReference type="InterPro" id="IPR000524">
    <property type="entry name" value="Tscrpt_reg_HTH_GntR"/>
</dbReference>
<keyword evidence="2" id="KW-0663">Pyridoxal phosphate</keyword>
<dbReference type="CDD" id="cd00609">
    <property type="entry name" value="AAT_like"/>
    <property type="match status" value="1"/>
</dbReference>
<comment type="similarity">
    <text evidence="1">In the C-terminal section; belongs to the class-I pyridoxal-phosphate-dependent aminotransferase family.</text>
</comment>
<dbReference type="Proteomes" id="UP000824175">
    <property type="component" value="Unassembled WGS sequence"/>
</dbReference>
<reference evidence="7" key="2">
    <citation type="journal article" date="2021" name="PeerJ">
        <title>Extensive microbial diversity within the chicken gut microbiome revealed by metagenomics and culture.</title>
        <authorList>
            <person name="Gilroy R."/>
            <person name="Ravi A."/>
            <person name="Getino M."/>
            <person name="Pursley I."/>
            <person name="Horton D.L."/>
            <person name="Alikhan N.F."/>
            <person name="Baker D."/>
            <person name="Gharbi K."/>
            <person name="Hall N."/>
            <person name="Watson M."/>
            <person name="Adriaenssens E.M."/>
            <person name="Foster-Nyarko E."/>
            <person name="Jarju S."/>
            <person name="Secka A."/>
            <person name="Antonio M."/>
            <person name="Oren A."/>
            <person name="Chaudhuri R.R."/>
            <person name="La Ragione R."/>
            <person name="Hildebrand F."/>
            <person name="Pallen M.J."/>
        </authorList>
    </citation>
    <scope>NUCLEOTIDE SEQUENCE</scope>
    <source>
        <strain evidence="7">CHK195-11698</strain>
    </source>
</reference>
<keyword evidence="7" id="KW-0032">Aminotransferase</keyword>
<comment type="caution">
    <text evidence="7">The sequence shown here is derived from an EMBL/GenBank/DDBJ whole genome shotgun (WGS) entry which is preliminary data.</text>
</comment>
<evidence type="ECO:0000256" key="5">
    <source>
        <dbReference type="ARBA" id="ARBA00023163"/>
    </source>
</evidence>
<dbReference type="Gene3D" id="1.10.10.10">
    <property type="entry name" value="Winged helix-like DNA-binding domain superfamily/Winged helix DNA-binding domain"/>
    <property type="match status" value="1"/>
</dbReference>
<dbReference type="SUPFAM" id="SSF46785">
    <property type="entry name" value="Winged helix' DNA-binding domain"/>
    <property type="match status" value="1"/>
</dbReference>
<evidence type="ECO:0000256" key="4">
    <source>
        <dbReference type="ARBA" id="ARBA00023125"/>
    </source>
</evidence>